<name>A0A261G9U6_9BIFI</name>
<gene>
    <name evidence="3" type="ORF">BE0216_04115</name>
    <name evidence="2" type="ORF">BEUL_1215</name>
</gene>
<reference evidence="2 4" key="1">
    <citation type="journal article" date="2017" name="BMC Genomics">
        <title>Comparative genomic and phylogenomic analyses of the Bifidobacteriaceae family.</title>
        <authorList>
            <person name="Lugli G.A."/>
            <person name="Milani C."/>
            <person name="Turroni F."/>
            <person name="Duranti S."/>
            <person name="Mancabelli L."/>
            <person name="Mangifesta M."/>
            <person name="Ferrario C."/>
            <person name="Modesto M."/>
            <person name="Mattarelli P."/>
            <person name="Jiri K."/>
            <person name="van Sinderen D."/>
            <person name="Ventura M."/>
        </authorList>
    </citation>
    <scope>NUCLEOTIDE SEQUENCE [LARGE SCALE GENOMIC DNA]</scope>
    <source>
        <strain evidence="2 4">DSM 100216</strain>
    </source>
</reference>
<dbReference type="Proteomes" id="UP000593943">
    <property type="component" value="Chromosome"/>
</dbReference>
<evidence type="ECO:0000256" key="1">
    <source>
        <dbReference type="SAM" id="Phobius"/>
    </source>
</evidence>
<dbReference type="EMBL" id="MWWZ01000006">
    <property type="protein sequence ID" value="OZG68202.1"/>
    <property type="molecule type" value="Genomic_DNA"/>
</dbReference>
<dbReference type="EMBL" id="CP062938">
    <property type="protein sequence ID" value="QOL31741.1"/>
    <property type="molecule type" value="Genomic_DNA"/>
</dbReference>
<dbReference type="Proteomes" id="UP000216057">
    <property type="component" value="Unassembled WGS sequence"/>
</dbReference>
<evidence type="ECO:0000313" key="5">
    <source>
        <dbReference type="Proteomes" id="UP000593943"/>
    </source>
</evidence>
<dbReference type="RefSeq" id="WP_094636802.1">
    <property type="nucleotide sequence ID" value="NZ_CP062938.1"/>
</dbReference>
<organism evidence="2 4">
    <name type="scientific">Bifidobacterium eulemuris</name>
    <dbReference type="NCBI Taxonomy" id="1765219"/>
    <lineage>
        <taxon>Bacteria</taxon>
        <taxon>Bacillati</taxon>
        <taxon>Actinomycetota</taxon>
        <taxon>Actinomycetes</taxon>
        <taxon>Bifidobacteriales</taxon>
        <taxon>Bifidobacteriaceae</taxon>
        <taxon>Bifidobacterium</taxon>
    </lineage>
</organism>
<protein>
    <submittedName>
        <fullName evidence="2">Uncharacterized protein</fullName>
    </submittedName>
</protein>
<dbReference type="KEGG" id="beu:BE0216_04115"/>
<keyword evidence="1" id="KW-1133">Transmembrane helix</keyword>
<evidence type="ECO:0000313" key="2">
    <source>
        <dbReference type="EMBL" id="OZG68202.1"/>
    </source>
</evidence>
<feature type="transmembrane region" description="Helical" evidence="1">
    <location>
        <begin position="110"/>
        <end position="132"/>
    </location>
</feature>
<keyword evidence="5" id="KW-1185">Reference proteome</keyword>
<keyword evidence="1" id="KW-0812">Transmembrane</keyword>
<keyword evidence="1" id="KW-0472">Membrane</keyword>
<reference evidence="3 5" key="2">
    <citation type="submission" date="2020-10" db="EMBL/GenBank/DDBJ databases">
        <title>Genome sequencing of Bifidobacterium eulemuris_DSMZ_100216.</title>
        <authorList>
            <person name="Kim J."/>
        </authorList>
    </citation>
    <scope>NUCLEOTIDE SEQUENCE [LARGE SCALE GENOMIC DNA]</scope>
    <source>
        <strain evidence="3 5">DSM 100216</strain>
    </source>
</reference>
<dbReference type="AlphaFoldDB" id="A0A261G9U6"/>
<evidence type="ECO:0000313" key="3">
    <source>
        <dbReference type="EMBL" id="QOL31741.1"/>
    </source>
</evidence>
<accession>A0A261G9U6</accession>
<evidence type="ECO:0000313" key="4">
    <source>
        <dbReference type="Proteomes" id="UP000216057"/>
    </source>
</evidence>
<sequence length="168" mass="18465">MTEPTQQPAPTPQQPAQKYYTRPAQAVFQALKQWAEQHTENPSASDVTMELSATINGRSFTASIFPNGDDCVVTINDPTIAPIVFDGIIRAVEASPTAAQTRKNRKQLTMALATLGIIVFIALAVTIGSTVAQKRHEEQVSDSYGRCLRQEMVGGDPSKCTEWFFENY</sequence>
<proteinExistence type="predicted"/>